<gene>
    <name evidence="2" type="ORF">Vbra_20189</name>
</gene>
<dbReference type="InParanoid" id="A0A0G4EBK3"/>
<feature type="region of interest" description="Disordered" evidence="1">
    <location>
        <begin position="354"/>
        <end position="417"/>
    </location>
</feature>
<sequence length="588" mass="64254">MWRNSSTFKTLMLPTTNTSSLGSTARGERETGSAAAAIETSRLEHLRDSASADLTAIDDGPTKAPFVRIFGARIDPERPAMLVEGDIETPMEQVPPGANATAEDDQRMVEAICAKAALDHIDTFRHTTDPHTGLPRLPSRPTDAAPSLLDRMDREPHLTWLNGVAAWLANLALHACQPELTGRHITLEQIEKSLYELHESFMKESFVVQASVWEAPATADKVIDLAITMSNKQVWVCASGASLTWREARRAPLGSRGGLGGRASAAPTPPSLFQQTEKRMERLPHRLVTVDELLMQMEQRISMPTGWPTKSSGVADANHPIEDAGGVSGHGATNGLVVEGMGMVGEPLVKDVRREDTSPAEEGADTANDTAGREEAGEREVERQVDEEELPDATPDTTQQQPPVEIAPPESEREGVEVQELEADQHLPQVFKSDPAPTSPPQEVRTPVVAEPASLSRTPSIPPHIAAPAAAPPPPTNYTPPYPYATGPHPLAAAAPNRHSLPKAPMCQQDGLEGGWYFNPQQRRWDLWEWDDSVDMWGVKSSTQDWWMRAASATWQWRPDNEELRQKTVSAMSALWEGVVGLFSCECQ</sequence>
<dbReference type="VEuPathDB" id="CryptoDB:Vbra_20189"/>
<feature type="compositionally biased region" description="Polar residues" evidence="1">
    <location>
        <begin position="1"/>
        <end position="23"/>
    </location>
</feature>
<dbReference type="EMBL" id="CDMY01000158">
    <property type="protein sequence ID" value="CEL93356.1"/>
    <property type="molecule type" value="Genomic_DNA"/>
</dbReference>
<dbReference type="AlphaFoldDB" id="A0A0G4EBK3"/>
<evidence type="ECO:0000256" key="1">
    <source>
        <dbReference type="SAM" id="MobiDB-lite"/>
    </source>
</evidence>
<feature type="compositionally biased region" description="Pro residues" evidence="1">
    <location>
        <begin position="470"/>
        <end position="483"/>
    </location>
</feature>
<accession>A0A0G4EBK3</accession>
<proteinExistence type="predicted"/>
<feature type="compositionally biased region" description="Basic and acidic residues" evidence="1">
    <location>
        <begin position="371"/>
        <end position="384"/>
    </location>
</feature>
<feature type="region of interest" description="Disordered" evidence="1">
    <location>
        <begin position="1"/>
        <end position="33"/>
    </location>
</feature>
<reference evidence="2 3" key="1">
    <citation type="submission" date="2014-11" db="EMBL/GenBank/DDBJ databases">
        <authorList>
            <person name="Zhu J."/>
            <person name="Qi W."/>
            <person name="Song R."/>
        </authorList>
    </citation>
    <scope>NUCLEOTIDE SEQUENCE [LARGE SCALE GENOMIC DNA]</scope>
</reference>
<evidence type="ECO:0000313" key="2">
    <source>
        <dbReference type="EMBL" id="CEL93356.1"/>
    </source>
</evidence>
<protein>
    <submittedName>
        <fullName evidence="2">Uncharacterized protein</fullName>
    </submittedName>
</protein>
<dbReference type="Proteomes" id="UP000041254">
    <property type="component" value="Unassembled WGS sequence"/>
</dbReference>
<evidence type="ECO:0000313" key="3">
    <source>
        <dbReference type="Proteomes" id="UP000041254"/>
    </source>
</evidence>
<keyword evidence="3" id="KW-1185">Reference proteome</keyword>
<organism evidence="2 3">
    <name type="scientific">Vitrella brassicaformis (strain CCMP3155)</name>
    <dbReference type="NCBI Taxonomy" id="1169540"/>
    <lineage>
        <taxon>Eukaryota</taxon>
        <taxon>Sar</taxon>
        <taxon>Alveolata</taxon>
        <taxon>Colpodellida</taxon>
        <taxon>Vitrellaceae</taxon>
        <taxon>Vitrella</taxon>
    </lineage>
</organism>
<feature type="region of interest" description="Disordered" evidence="1">
    <location>
        <begin position="430"/>
        <end position="484"/>
    </location>
</feature>
<name>A0A0G4EBK3_VITBC</name>